<accession>A0ABP5C5P1</accession>
<proteinExistence type="predicted"/>
<evidence type="ECO:0000313" key="3">
    <source>
        <dbReference type="Proteomes" id="UP001499954"/>
    </source>
</evidence>
<name>A0ABP5C5P1_9MICO</name>
<evidence type="ECO:0000256" key="1">
    <source>
        <dbReference type="SAM" id="MobiDB-lite"/>
    </source>
</evidence>
<dbReference type="EMBL" id="BAAAMK010000004">
    <property type="protein sequence ID" value="GAA1956814.1"/>
    <property type="molecule type" value="Genomic_DNA"/>
</dbReference>
<gene>
    <name evidence="2" type="ORF">GCM10009717_23810</name>
</gene>
<comment type="caution">
    <text evidence="2">The sequence shown here is derived from an EMBL/GenBank/DDBJ whole genome shotgun (WGS) entry which is preliminary data.</text>
</comment>
<feature type="compositionally biased region" description="Basic and acidic residues" evidence="1">
    <location>
        <begin position="57"/>
        <end position="69"/>
    </location>
</feature>
<sequence>MLADSLGDVLADVPPEDAHPASASATAKAAATVVAACANPRRERRRSSMDMASPVPADRRTPRSGYRADETEDTPARDTPPAAPVRGPGGVSNET</sequence>
<reference evidence="3" key="1">
    <citation type="journal article" date="2019" name="Int. J. Syst. Evol. Microbiol.">
        <title>The Global Catalogue of Microorganisms (GCM) 10K type strain sequencing project: providing services to taxonomists for standard genome sequencing and annotation.</title>
        <authorList>
            <consortium name="The Broad Institute Genomics Platform"/>
            <consortium name="The Broad Institute Genome Sequencing Center for Infectious Disease"/>
            <person name="Wu L."/>
            <person name="Ma J."/>
        </authorList>
    </citation>
    <scope>NUCLEOTIDE SEQUENCE [LARGE SCALE GENOMIC DNA]</scope>
    <source>
        <strain evidence="3">JCM 13584</strain>
    </source>
</reference>
<organism evidence="2 3">
    <name type="scientific">Agromyces allii</name>
    <dbReference type="NCBI Taxonomy" id="393607"/>
    <lineage>
        <taxon>Bacteria</taxon>
        <taxon>Bacillati</taxon>
        <taxon>Actinomycetota</taxon>
        <taxon>Actinomycetes</taxon>
        <taxon>Micrococcales</taxon>
        <taxon>Microbacteriaceae</taxon>
        <taxon>Agromyces</taxon>
    </lineage>
</organism>
<dbReference type="Proteomes" id="UP001499954">
    <property type="component" value="Unassembled WGS sequence"/>
</dbReference>
<feature type="compositionally biased region" description="Low complexity" evidence="1">
    <location>
        <begin position="77"/>
        <end position="86"/>
    </location>
</feature>
<protein>
    <submittedName>
        <fullName evidence="2">Uncharacterized protein</fullName>
    </submittedName>
</protein>
<feature type="compositionally biased region" description="Low complexity" evidence="1">
    <location>
        <begin position="21"/>
        <end position="38"/>
    </location>
</feature>
<keyword evidence="3" id="KW-1185">Reference proteome</keyword>
<evidence type="ECO:0000313" key="2">
    <source>
        <dbReference type="EMBL" id="GAA1956814.1"/>
    </source>
</evidence>
<feature type="region of interest" description="Disordered" evidence="1">
    <location>
        <begin position="1"/>
        <end position="95"/>
    </location>
</feature>